<dbReference type="InterPro" id="IPR041147">
    <property type="entry name" value="GH38_C"/>
</dbReference>
<dbReference type="InterPro" id="IPR000602">
    <property type="entry name" value="Glyco_hydro_38_N"/>
</dbReference>
<dbReference type="PATRIC" id="fig|1705561.3.peg.2332"/>
<dbReference type="EMBL" id="LITU01000055">
    <property type="protein sequence ID" value="KOY16127.1"/>
    <property type="molecule type" value="Genomic_DNA"/>
</dbReference>
<comment type="similarity">
    <text evidence="1">Belongs to the glycosyl hydrolase 38 family.</text>
</comment>
<name>A0A0N0UHT9_9BACL</name>
<dbReference type="Pfam" id="PF17677">
    <property type="entry name" value="Glyco_hydro38C2"/>
    <property type="match status" value="1"/>
</dbReference>
<organism evidence="6 7">
    <name type="scientific">Paenibacillus xylanivorans</name>
    <dbReference type="NCBI Taxonomy" id="1705561"/>
    <lineage>
        <taxon>Bacteria</taxon>
        <taxon>Bacillati</taxon>
        <taxon>Bacillota</taxon>
        <taxon>Bacilli</taxon>
        <taxon>Bacillales</taxon>
        <taxon>Paenibacillaceae</taxon>
        <taxon>Paenibacillus</taxon>
    </lineage>
</organism>
<dbReference type="Gene3D" id="1.20.1270.50">
    <property type="entry name" value="Glycoside hydrolase family 38, central domain"/>
    <property type="match status" value="1"/>
</dbReference>
<dbReference type="GO" id="GO:0030246">
    <property type="term" value="F:carbohydrate binding"/>
    <property type="evidence" value="ECO:0007669"/>
    <property type="project" value="InterPro"/>
</dbReference>
<protein>
    <recommendedName>
        <fullName evidence="5">Glycoside hydrolase family 38 central domain-containing protein</fullName>
    </recommendedName>
</protein>
<dbReference type="GO" id="GO:0009313">
    <property type="term" value="P:oligosaccharide catabolic process"/>
    <property type="evidence" value="ECO:0007669"/>
    <property type="project" value="TreeGrafter"/>
</dbReference>
<dbReference type="CDD" id="cd10789">
    <property type="entry name" value="GH38N_AMII_ER_cytosolic"/>
    <property type="match status" value="1"/>
</dbReference>
<dbReference type="Pfam" id="PF01074">
    <property type="entry name" value="Glyco_hydro_38N"/>
    <property type="match status" value="1"/>
</dbReference>
<dbReference type="GO" id="GO:0004559">
    <property type="term" value="F:alpha-mannosidase activity"/>
    <property type="evidence" value="ECO:0007669"/>
    <property type="project" value="InterPro"/>
</dbReference>
<evidence type="ECO:0000256" key="3">
    <source>
        <dbReference type="ARBA" id="ARBA00022801"/>
    </source>
</evidence>
<evidence type="ECO:0000313" key="7">
    <source>
        <dbReference type="Proteomes" id="UP000037688"/>
    </source>
</evidence>
<dbReference type="InterPro" id="IPR027291">
    <property type="entry name" value="Glyco_hydro_38_N_sf"/>
</dbReference>
<dbReference type="GO" id="GO:0046872">
    <property type="term" value="F:metal ion binding"/>
    <property type="evidence" value="ECO:0007669"/>
    <property type="project" value="UniProtKB-KW"/>
</dbReference>
<accession>A0A0N0UHT9</accession>
<proteinExistence type="inferred from homology"/>
<dbReference type="Proteomes" id="UP000037688">
    <property type="component" value="Unassembled WGS sequence"/>
</dbReference>
<keyword evidence="3" id="KW-0378">Hydrolase</keyword>
<gene>
    <name evidence="6" type="ORF">AMS66_12200</name>
</gene>
<evidence type="ECO:0000256" key="4">
    <source>
        <dbReference type="ARBA" id="ARBA00023295"/>
    </source>
</evidence>
<dbReference type="Pfam" id="PF07748">
    <property type="entry name" value="Glyco_hydro_38C"/>
    <property type="match status" value="1"/>
</dbReference>
<dbReference type="Gene3D" id="2.60.40.2220">
    <property type="match status" value="1"/>
</dbReference>
<dbReference type="GO" id="GO:0006013">
    <property type="term" value="P:mannose metabolic process"/>
    <property type="evidence" value="ECO:0007669"/>
    <property type="project" value="InterPro"/>
</dbReference>
<dbReference type="PANTHER" id="PTHR46017:SF1">
    <property type="entry name" value="ALPHA-MANNOSIDASE 2C1"/>
    <property type="match status" value="1"/>
</dbReference>
<evidence type="ECO:0000256" key="2">
    <source>
        <dbReference type="ARBA" id="ARBA00022723"/>
    </source>
</evidence>
<keyword evidence="4" id="KW-0326">Glycosidase</keyword>
<dbReference type="SUPFAM" id="SSF74650">
    <property type="entry name" value="Galactose mutarotase-like"/>
    <property type="match status" value="1"/>
</dbReference>
<dbReference type="InterPro" id="IPR037094">
    <property type="entry name" value="Glyco_hydro_38_cen_sf"/>
</dbReference>
<keyword evidence="7" id="KW-1185">Reference proteome</keyword>
<dbReference type="Gene3D" id="2.70.98.30">
    <property type="entry name" value="Golgi alpha-mannosidase II, domain 4"/>
    <property type="match status" value="1"/>
</dbReference>
<dbReference type="InterPro" id="IPR028995">
    <property type="entry name" value="Glyco_hydro_57/38_cen_sf"/>
</dbReference>
<evidence type="ECO:0000313" key="6">
    <source>
        <dbReference type="EMBL" id="KOY16127.1"/>
    </source>
</evidence>
<dbReference type="PANTHER" id="PTHR46017">
    <property type="entry name" value="ALPHA-MANNOSIDASE 2C1"/>
    <property type="match status" value="1"/>
</dbReference>
<dbReference type="Pfam" id="PF09261">
    <property type="entry name" value="Alpha-mann_mid"/>
    <property type="match status" value="1"/>
</dbReference>
<dbReference type="SUPFAM" id="SSF88688">
    <property type="entry name" value="Families 57/38 glycoside transferase middle domain"/>
    <property type="match status" value="1"/>
</dbReference>
<dbReference type="InterPro" id="IPR011330">
    <property type="entry name" value="Glyco_hydro/deAcase_b/a-brl"/>
</dbReference>
<keyword evidence="2" id="KW-0479">Metal-binding</keyword>
<dbReference type="Gene3D" id="3.20.110.10">
    <property type="entry name" value="Glycoside hydrolase 38, N terminal domain"/>
    <property type="match status" value="1"/>
</dbReference>
<evidence type="ECO:0000256" key="1">
    <source>
        <dbReference type="ARBA" id="ARBA00009792"/>
    </source>
</evidence>
<reference evidence="6 7" key="1">
    <citation type="submission" date="2015-08" db="EMBL/GenBank/DDBJ databases">
        <title>Draft genome sequence of cellulolytic and xylanolytic Paenibacillus sp. A59, isolated from a decaying forest soil from Patagonia, Argentina.</title>
        <authorList>
            <person name="Ghio S."/>
            <person name="Caceres A.M."/>
            <person name="Talia P."/>
            <person name="Grasso D."/>
            <person name="Campos E."/>
        </authorList>
    </citation>
    <scope>NUCLEOTIDE SEQUENCE [LARGE SCALE GENOMIC DNA]</scope>
    <source>
        <strain evidence="6 7">A59</strain>
    </source>
</reference>
<dbReference type="InterPro" id="IPR015341">
    <property type="entry name" value="Glyco_hydro_38_cen"/>
</dbReference>
<feature type="domain" description="Glycoside hydrolase family 38 central" evidence="5">
    <location>
        <begin position="519"/>
        <end position="597"/>
    </location>
</feature>
<dbReference type="InterPro" id="IPR011013">
    <property type="entry name" value="Gal_mutarotase_sf_dom"/>
</dbReference>
<evidence type="ECO:0000259" key="5">
    <source>
        <dbReference type="SMART" id="SM00872"/>
    </source>
</evidence>
<dbReference type="FunFam" id="3.20.110.10:FF:000002">
    <property type="entry name" value="alpha-mannosidase 2C1 isoform X1"/>
    <property type="match status" value="1"/>
</dbReference>
<sequence>MMPDRQLERMLGKLVRFTKTIEPLMFTKVDEVPMKKYHTTESLYSIPDESNFKDCKKGDIWEGEKTYCWFKGSYKVLSNLAGQNLYLYPHIGGYEMMMWVDGVPSGIFCSKIIVNSHGNHYCDMLKQQVTGGENIEIVLEVYAHHDFPGVAPLETESQGNFTYVYESVDICTKNDEICEFYFDLKTLNQVVSKLDSNNFVRSNIVAQLVEVHKVLYYDYDNVDYDTFMGAIRQAQPILQNLLKNRNSVSAPSAGIIGHSHMDTAWLWHKDETLKKCTRTYANQLNLMKQYDEYKFVQSSAYHTAMVQRHYPEVFEGIKEQVINGRYEPNGGVWIESDCNLPNGEYLIRQFIWGQRYTQENFNYRSDCFWLPDTFGYSASLPQIMKGCGIKYFLTTKMDWNDTNVFPYDTFIWKGLDGSRVFVHFNRTHIWPDAASLVDYVAGGDMRGIKEKSVTNKRLLAYGFGDGGGGPQFEMIEMARRVRDLEGIPKAKHTTVSEFMRELKETAIDPSIFSGELYLELHRGTLTNQHNIKRNNRLAEVSLRNLEYVTVREAIRKNTIASDEKIRPLMEDMLVNQFHDILPGTSIARVHDESLAETSAIIDKSAQYIHELIKPQNRPLSRTVINTLSFDRSEVVYLDYTDGLKVQGDYRQQVTTDIHGNKKLAVKVMIPAFSGIVLKLEEGVPEGESEFSLEGNQLETPLIKVSFNEKGYIESFFDKKAKRELRGEGYAFNTFLIAEDVPTAWDNWDLDVDSQYKFADTAAMISRELISNGPIEIRIRSKYQITAKTTIIQDMVFYSDGLQVRFDTLIDWQDEHRFLKTAFDTSIFTNTAKQEIQFGYIERPTTRNNSIEKAKFEVVNHKYTDLSEARYGAALLNDCKYGISVENSSMQLSLHKGGNRPDPRGDKGLHECSYSFLPHDGCYCAKNVVHPAYQFNMKPLIFEGEFKENSLLSIDADNILVEAIKPLENNERGFVIRMYEAEGAYTITSWNLNISVDKMEITNMLEETLENLDSNMDLVFKPFEIKTIKVIY</sequence>
<dbReference type="SMART" id="SM00872">
    <property type="entry name" value="Alpha-mann_mid"/>
    <property type="match status" value="1"/>
</dbReference>
<comment type="caution">
    <text evidence="6">The sequence shown here is derived from an EMBL/GenBank/DDBJ whole genome shotgun (WGS) entry which is preliminary data.</text>
</comment>
<dbReference type="InterPro" id="IPR011682">
    <property type="entry name" value="Glyco_hydro_38_C"/>
</dbReference>
<dbReference type="AlphaFoldDB" id="A0A0N0UHT9"/>
<dbReference type="SUPFAM" id="SSF88713">
    <property type="entry name" value="Glycoside hydrolase/deacetylase"/>
    <property type="match status" value="1"/>
</dbReference>